<comment type="similarity">
    <text evidence="1 2">Belongs to the UPF0235 family.</text>
</comment>
<dbReference type="SMART" id="SM01152">
    <property type="entry name" value="DUF167"/>
    <property type="match status" value="1"/>
</dbReference>
<evidence type="ECO:0000256" key="1">
    <source>
        <dbReference type="ARBA" id="ARBA00010364"/>
    </source>
</evidence>
<accession>A0AB39KQ28</accession>
<dbReference type="AlphaFoldDB" id="A0AB39KQ28"/>
<dbReference type="InterPro" id="IPR036591">
    <property type="entry name" value="YggU-like_sf"/>
</dbReference>
<gene>
    <name evidence="3" type="ORF">ABOZ73_12050</name>
</gene>
<organism evidence="3">
    <name type="scientific">Caulobacter sp. 73W</name>
    <dbReference type="NCBI Taxonomy" id="3161137"/>
    <lineage>
        <taxon>Bacteria</taxon>
        <taxon>Pseudomonadati</taxon>
        <taxon>Pseudomonadota</taxon>
        <taxon>Alphaproteobacteria</taxon>
        <taxon>Caulobacterales</taxon>
        <taxon>Caulobacteraceae</taxon>
        <taxon>Caulobacter</taxon>
    </lineage>
</organism>
<dbReference type="Gene3D" id="3.30.1200.10">
    <property type="entry name" value="YggU-like"/>
    <property type="match status" value="1"/>
</dbReference>
<dbReference type="SUPFAM" id="SSF69786">
    <property type="entry name" value="YggU-like"/>
    <property type="match status" value="1"/>
</dbReference>
<dbReference type="RefSeq" id="WP_369058392.1">
    <property type="nucleotide sequence ID" value="NZ_CP158375.1"/>
</dbReference>
<name>A0AB39KQ28_9CAUL</name>
<reference evidence="3" key="1">
    <citation type="submission" date="2024-06" db="EMBL/GenBank/DDBJ databases">
        <title>Caulobacter inopinatus, sp. nov.</title>
        <authorList>
            <person name="Donachie S.P."/>
        </authorList>
    </citation>
    <scope>NUCLEOTIDE SEQUENCE</scope>
    <source>
        <strain evidence="3">73W</strain>
    </source>
</reference>
<dbReference type="NCBIfam" id="TIGR00251">
    <property type="entry name" value="DUF167 family protein"/>
    <property type="match status" value="1"/>
</dbReference>
<evidence type="ECO:0000313" key="3">
    <source>
        <dbReference type="EMBL" id="XDO95543.1"/>
    </source>
</evidence>
<protein>
    <recommendedName>
        <fullName evidence="2">UPF0235 protein ABOZ73_12050</fullName>
    </recommendedName>
</protein>
<dbReference type="Pfam" id="PF02594">
    <property type="entry name" value="DUF167"/>
    <property type="match status" value="1"/>
</dbReference>
<sequence>MAARIAVRLTPRGGRDRIDGWDRDGEGRPYLKARVSAPPEDGKANAALLILLAKALGVPKSAVTIASGQTARLKQLEIEGLETDEAVSRLAG</sequence>
<dbReference type="EMBL" id="CP158375">
    <property type="protein sequence ID" value="XDO95543.1"/>
    <property type="molecule type" value="Genomic_DNA"/>
</dbReference>
<proteinExistence type="inferred from homology"/>
<dbReference type="InterPro" id="IPR003746">
    <property type="entry name" value="DUF167"/>
</dbReference>
<evidence type="ECO:0000256" key="2">
    <source>
        <dbReference type="HAMAP-Rule" id="MF_00634"/>
    </source>
</evidence>
<dbReference type="HAMAP" id="MF_00634">
    <property type="entry name" value="UPF0235"/>
    <property type="match status" value="1"/>
</dbReference>